<sequence>MLLATEPLTLKKMAQLASLEDATEARALVDEIDALYAARGSAFRVERVAGGCRLLTRPALAAWIAKIAPDSTDRGGGADSNGASPLGRGPEAKSRADRGHGPTGAALETLSIVAYRQPVVRAEVEAIRGVGCGDLLRQLMEQDFLRIVGRSAELGRPLLYGTTKRFLELYGLRKLEDLPRSDELARRRQPTKVNEPVT</sequence>
<dbReference type="PANTHER" id="PTHR34298">
    <property type="entry name" value="SEGREGATION AND CONDENSATION PROTEIN B"/>
    <property type="match status" value="1"/>
</dbReference>
<dbReference type="Gene3D" id="1.10.10.10">
    <property type="entry name" value="Winged helix-like DNA-binding domain superfamily/Winged helix DNA-binding domain"/>
    <property type="match status" value="2"/>
</dbReference>
<evidence type="ECO:0000313" key="7">
    <source>
        <dbReference type="Proteomes" id="UP000315440"/>
    </source>
</evidence>
<name>A0A5C5ZNQ1_9BACT</name>
<gene>
    <name evidence="6" type="ORF">Mal64_25710</name>
</gene>
<dbReference type="GO" id="GO:0051301">
    <property type="term" value="P:cell division"/>
    <property type="evidence" value="ECO:0007669"/>
    <property type="project" value="UniProtKB-KW"/>
</dbReference>
<comment type="caution">
    <text evidence="6">The sequence shown here is derived from an EMBL/GenBank/DDBJ whole genome shotgun (WGS) entry which is preliminary data.</text>
</comment>
<keyword evidence="7" id="KW-1185">Reference proteome</keyword>
<keyword evidence="1" id="KW-0963">Cytoplasm</keyword>
<keyword evidence="3" id="KW-0159">Chromosome partition</keyword>
<evidence type="ECO:0000313" key="6">
    <source>
        <dbReference type="EMBL" id="TWT89079.1"/>
    </source>
</evidence>
<dbReference type="Pfam" id="PF04079">
    <property type="entry name" value="SMC_ScpB"/>
    <property type="match status" value="2"/>
</dbReference>
<dbReference type="AlphaFoldDB" id="A0A5C5ZNQ1"/>
<evidence type="ECO:0000256" key="4">
    <source>
        <dbReference type="ARBA" id="ARBA00023306"/>
    </source>
</evidence>
<dbReference type="InterPro" id="IPR036390">
    <property type="entry name" value="WH_DNA-bd_sf"/>
</dbReference>
<keyword evidence="4" id="KW-0131">Cell cycle</keyword>
<evidence type="ECO:0000256" key="1">
    <source>
        <dbReference type="ARBA" id="ARBA00022490"/>
    </source>
</evidence>
<dbReference type="Proteomes" id="UP000315440">
    <property type="component" value="Unassembled WGS sequence"/>
</dbReference>
<proteinExistence type="predicted"/>
<organism evidence="6 7">
    <name type="scientific">Pseudobythopirellula maris</name>
    <dbReference type="NCBI Taxonomy" id="2527991"/>
    <lineage>
        <taxon>Bacteria</taxon>
        <taxon>Pseudomonadati</taxon>
        <taxon>Planctomycetota</taxon>
        <taxon>Planctomycetia</taxon>
        <taxon>Pirellulales</taxon>
        <taxon>Lacipirellulaceae</taxon>
        <taxon>Pseudobythopirellula</taxon>
    </lineage>
</organism>
<dbReference type="InterPro" id="IPR036388">
    <property type="entry name" value="WH-like_DNA-bd_sf"/>
</dbReference>
<evidence type="ECO:0000256" key="2">
    <source>
        <dbReference type="ARBA" id="ARBA00022618"/>
    </source>
</evidence>
<reference evidence="6 7" key="1">
    <citation type="submission" date="2019-02" db="EMBL/GenBank/DDBJ databases">
        <title>Deep-cultivation of Planctomycetes and their phenomic and genomic characterization uncovers novel biology.</title>
        <authorList>
            <person name="Wiegand S."/>
            <person name="Jogler M."/>
            <person name="Boedeker C."/>
            <person name="Pinto D."/>
            <person name="Vollmers J."/>
            <person name="Rivas-Marin E."/>
            <person name="Kohn T."/>
            <person name="Peeters S.H."/>
            <person name="Heuer A."/>
            <person name="Rast P."/>
            <person name="Oberbeckmann S."/>
            <person name="Bunk B."/>
            <person name="Jeske O."/>
            <person name="Meyerdierks A."/>
            <person name="Storesund J.E."/>
            <person name="Kallscheuer N."/>
            <person name="Luecker S."/>
            <person name="Lage O.M."/>
            <person name="Pohl T."/>
            <person name="Merkel B.J."/>
            <person name="Hornburger P."/>
            <person name="Mueller R.-W."/>
            <person name="Bruemmer F."/>
            <person name="Labrenz M."/>
            <person name="Spormann A.M."/>
            <person name="Op Den Camp H."/>
            <person name="Overmann J."/>
            <person name="Amann R."/>
            <person name="Jetten M.S.M."/>
            <person name="Mascher T."/>
            <person name="Medema M.H."/>
            <person name="Devos D.P."/>
            <person name="Kaster A.-K."/>
            <person name="Ovreas L."/>
            <person name="Rohde M."/>
            <person name="Galperin M.Y."/>
            <person name="Jogler C."/>
        </authorList>
    </citation>
    <scope>NUCLEOTIDE SEQUENCE [LARGE SCALE GENOMIC DNA]</scope>
    <source>
        <strain evidence="6 7">Mal64</strain>
    </source>
</reference>
<dbReference type="GO" id="GO:0051304">
    <property type="term" value="P:chromosome separation"/>
    <property type="evidence" value="ECO:0007669"/>
    <property type="project" value="InterPro"/>
</dbReference>
<dbReference type="SUPFAM" id="SSF46785">
    <property type="entry name" value="Winged helix' DNA-binding domain"/>
    <property type="match status" value="2"/>
</dbReference>
<evidence type="ECO:0008006" key="8">
    <source>
        <dbReference type="Google" id="ProtNLM"/>
    </source>
</evidence>
<dbReference type="EMBL" id="SJPQ01000002">
    <property type="protein sequence ID" value="TWT89079.1"/>
    <property type="molecule type" value="Genomic_DNA"/>
</dbReference>
<dbReference type="PANTHER" id="PTHR34298:SF2">
    <property type="entry name" value="SEGREGATION AND CONDENSATION PROTEIN B"/>
    <property type="match status" value="1"/>
</dbReference>
<feature type="region of interest" description="Disordered" evidence="5">
    <location>
        <begin position="71"/>
        <end position="103"/>
    </location>
</feature>
<dbReference type="InterPro" id="IPR005234">
    <property type="entry name" value="ScpB_csome_segregation"/>
</dbReference>
<feature type="compositionally biased region" description="Basic and acidic residues" evidence="5">
    <location>
        <begin position="90"/>
        <end position="100"/>
    </location>
</feature>
<keyword evidence="2" id="KW-0132">Cell division</keyword>
<evidence type="ECO:0000256" key="3">
    <source>
        <dbReference type="ARBA" id="ARBA00022829"/>
    </source>
</evidence>
<evidence type="ECO:0000256" key="5">
    <source>
        <dbReference type="SAM" id="MobiDB-lite"/>
    </source>
</evidence>
<protein>
    <recommendedName>
        <fullName evidence="8">Segregation and condensation protein B</fullName>
    </recommendedName>
</protein>
<dbReference type="PIRSF" id="PIRSF019345">
    <property type="entry name" value="ScpB"/>
    <property type="match status" value="1"/>
</dbReference>
<accession>A0A5C5ZNQ1</accession>